<organism evidence="2 3">
    <name type="scientific">Ditylenchus destructor</name>
    <dbReference type="NCBI Taxonomy" id="166010"/>
    <lineage>
        <taxon>Eukaryota</taxon>
        <taxon>Metazoa</taxon>
        <taxon>Ecdysozoa</taxon>
        <taxon>Nematoda</taxon>
        <taxon>Chromadorea</taxon>
        <taxon>Rhabditida</taxon>
        <taxon>Tylenchina</taxon>
        <taxon>Tylenchomorpha</taxon>
        <taxon>Sphaerularioidea</taxon>
        <taxon>Anguinidae</taxon>
        <taxon>Anguininae</taxon>
        <taxon>Ditylenchus</taxon>
    </lineage>
</organism>
<proteinExistence type="predicted"/>
<evidence type="ECO:0000313" key="3">
    <source>
        <dbReference type="Proteomes" id="UP001201812"/>
    </source>
</evidence>
<evidence type="ECO:0000313" key="2">
    <source>
        <dbReference type="EMBL" id="KAI1697151.1"/>
    </source>
</evidence>
<protein>
    <recommendedName>
        <fullName evidence="1">F-box domain-containing protein</fullName>
    </recommendedName>
</protein>
<gene>
    <name evidence="2" type="ORF">DdX_18658</name>
</gene>
<comment type="caution">
    <text evidence="2">The sequence shown here is derived from an EMBL/GenBank/DDBJ whole genome shotgun (WGS) entry which is preliminary data.</text>
</comment>
<reference evidence="2" key="1">
    <citation type="submission" date="2022-01" db="EMBL/GenBank/DDBJ databases">
        <title>Genome Sequence Resource for Two Populations of Ditylenchus destructor, the Migratory Endoparasitic Phytonematode.</title>
        <authorList>
            <person name="Zhang H."/>
            <person name="Lin R."/>
            <person name="Xie B."/>
        </authorList>
    </citation>
    <scope>NUCLEOTIDE SEQUENCE</scope>
    <source>
        <strain evidence="2">BazhouSP</strain>
    </source>
</reference>
<dbReference type="AlphaFoldDB" id="A0AAD4MJT5"/>
<dbReference type="EMBL" id="JAKKPZ010000284">
    <property type="protein sequence ID" value="KAI1697151.1"/>
    <property type="molecule type" value="Genomic_DNA"/>
</dbReference>
<sequence length="331" mass="38123">MDNGTMVEAFKSLKYYQLAKTSLVSKRFRDLIRNNRHRLALLYVTDITMDTTLGSPLFIKIFNKKLSPEEYNQWVIRSQYSKQIPLENQMARMQSAEQEPKIYQFYAGAGCDDCNSGPFAFFVIAELKNENWPLFEHFIRLLTDPFVYLGHASFDWTAQKDVFNLLTGTINPDRIQCHLMKLSIADTDLDFPKLTTWAKGQLLCDKLEIELYSTYVSDDGLKHDEALLDFFMTGGHCASALVIYDYGLTKVLNGLAQKFMDFKNGDECHVVQSITGEIDSDDVEVFKRRLGEYIVGEKRDVDEIHGESKELVFEFVNKDIGQKCQFTATYF</sequence>
<evidence type="ECO:0000259" key="1">
    <source>
        <dbReference type="Pfam" id="PF00646"/>
    </source>
</evidence>
<accession>A0AAD4MJT5</accession>
<dbReference type="InterPro" id="IPR001810">
    <property type="entry name" value="F-box_dom"/>
</dbReference>
<dbReference type="Pfam" id="PF00646">
    <property type="entry name" value="F-box"/>
    <property type="match status" value="1"/>
</dbReference>
<name>A0AAD4MJT5_9BILA</name>
<dbReference type="Proteomes" id="UP001201812">
    <property type="component" value="Unassembled WGS sequence"/>
</dbReference>
<feature type="domain" description="F-box" evidence="1">
    <location>
        <begin position="8"/>
        <end position="36"/>
    </location>
</feature>
<keyword evidence="3" id="KW-1185">Reference proteome</keyword>